<dbReference type="Gene3D" id="1.25.40.10">
    <property type="entry name" value="Tetratricopeptide repeat domain"/>
    <property type="match status" value="1"/>
</dbReference>
<protein>
    <submittedName>
        <fullName evidence="5">LuxR family transcriptional regulator</fullName>
    </submittedName>
</protein>
<dbReference type="EMBL" id="BMHL01000002">
    <property type="protein sequence ID" value="GGC27051.1"/>
    <property type="molecule type" value="Genomic_DNA"/>
</dbReference>
<comment type="caution">
    <text evidence="5">The sequence shown here is derived from an EMBL/GenBank/DDBJ whole genome shotgun (WGS) entry which is preliminary data.</text>
</comment>
<dbReference type="InterPro" id="IPR036388">
    <property type="entry name" value="WH-like_DNA-bd_sf"/>
</dbReference>
<dbReference type="InterPro" id="IPR039420">
    <property type="entry name" value="WalR-like"/>
</dbReference>
<evidence type="ECO:0000313" key="6">
    <source>
        <dbReference type="Proteomes" id="UP000602004"/>
    </source>
</evidence>
<evidence type="ECO:0000256" key="3">
    <source>
        <dbReference type="ARBA" id="ARBA00023163"/>
    </source>
</evidence>
<gene>
    <name evidence="5" type="ORF">GCM10011400_11830</name>
</gene>
<dbReference type="RefSeq" id="WP_115782979.1">
    <property type="nucleotide sequence ID" value="NZ_BMHL01000002.1"/>
</dbReference>
<organism evidence="5 6">
    <name type="scientific">Paraburkholderia caffeinilytica</name>
    <dbReference type="NCBI Taxonomy" id="1761016"/>
    <lineage>
        <taxon>Bacteria</taxon>
        <taxon>Pseudomonadati</taxon>
        <taxon>Pseudomonadota</taxon>
        <taxon>Betaproteobacteria</taxon>
        <taxon>Burkholderiales</taxon>
        <taxon>Burkholderiaceae</taxon>
        <taxon>Paraburkholderia</taxon>
    </lineage>
</organism>
<dbReference type="PANTHER" id="PTHR43214">
    <property type="entry name" value="TWO-COMPONENT RESPONSE REGULATOR"/>
    <property type="match status" value="1"/>
</dbReference>
<dbReference type="Proteomes" id="UP000602004">
    <property type="component" value="Unassembled WGS sequence"/>
</dbReference>
<dbReference type="SMART" id="SM00421">
    <property type="entry name" value="HTH_LUXR"/>
    <property type="match status" value="1"/>
</dbReference>
<dbReference type="Pfam" id="PF25873">
    <property type="entry name" value="WHD_MalT"/>
    <property type="match status" value="1"/>
</dbReference>
<evidence type="ECO:0000256" key="1">
    <source>
        <dbReference type="ARBA" id="ARBA00023015"/>
    </source>
</evidence>
<reference evidence="6" key="1">
    <citation type="journal article" date="2019" name="Int. J. Syst. Evol. Microbiol.">
        <title>The Global Catalogue of Microorganisms (GCM) 10K type strain sequencing project: providing services to taxonomists for standard genome sequencing and annotation.</title>
        <authorList>
            <consortium name="The Broad Institute Genomics Platform"/>
            <consortium name="The Broad Institute Genome Sequencing Center for Infectious Disease"/>
            <person name="Wu L."/>
            <person name="Ma J."/>
        </authorList>
    </citation>
    <scope>NUCLEOTIDE SEQUENCE [LARGE SCALE GENOMIC DNA]</scope>
    <source>
        <strain evidence="6">CGMCC 1.15103</strain>
    </source>
</reference>
<keyword evidence="2" id="KW-0238">DNA-binding</keyword>
<dbReference type="InterPro" id="IPR027417">
    <property type="entry name" value="P-loop_NTPase"/>
</dbReference>
<keyword evidence="3" id="KW-0804">Transcription</keyword>
<dbReference type="PROSITE" id="PS50043">
    <property type="entry name" value="HTH_LUXR_2"/>
    <property type="match status" value="1"/>
</dbReference>
<dbReference type="Pfam" id="PF17874">
    <property type="entry name" value="TPR_MalT"/>
    <property type="match status" value="1"/>
</dbReference>
<dbReference type="InterPro" id="IPR000792">
    <property type="entry name" value="Tscrpt_reg_LuxR_C"/>
</dbReference>
<dbReference type="SUPFAM" id="SSF46894">
    <property type="entry name" value="C-terminal effector domain of the bipartite response regulators"/>
    <property type="match status" value="1"/>
</dbReference>
<dbReference type="SUPFAM" id="SSF52540">
    <property type="entry name" value="P-loop containing nucleoside triphosphate hydrolases"/>
    <property type="match status" value="1"/>
</dbReference>
<dbReference type="SUPFAM" id="SSF48452">
    <property type="entry name" value="TPR-like"/>
    <property type="match status" value="2"/>
</dbReference>
<dbReference type="Gene3D" id="1.10.10.10">
    <property type="entry name" value="Winged helix-like DNA-binding domain superfamily/Winged helix DNA-binding domain"/>
    <property type="match status" value="1"/>
</dbReference>
<sequence length="909" mass="100216">MEVTRTRLASPVEAVEPIARPRLIARLNHIEHARLTVVQAPAGYGKTSLLTQWLKAITMMGKAAGWITVDGSGCDASGFLSYVAAALAKAAPSREGEFLRLIDTERYLPPSLLATSISNLLCDVDSAVFLFIDDTHLLDPGALDALRRLLDQLPANTHFIVASRTVPAVPLSRLRAQGQLIEIGVDDLRFRDKEALQYLASVGHQRRGEELLRALTERAEGWITALKLAALALQRDAAPIAFASSFTGTRRAISDFFAEEVLASLDAPVRDFLLKTSVLERMSPALCDALTGTANARDMLDRVEAAGLFLAALDEEREWYRYHLLFAEFLRRHLTSRDPQLSRELLLRASDWFFQHAQYTDAVEHALQAGEPTRAAAILEACCQDWAYSGRIRLVAKFAAQIPRDILTRYPTILLTWAWLLTRHLSFDEAQQMLDTVRAHLEQQLGNGKLSATEARPVMYLLQHREMTLAAAQDDAMRVEEKCTVLLAEYREETHPYLTGTIYAQLAYSQRERYKLTDVERYAALAHGVLARSGFDFALISAQASIGPSLFFAGKTDAALRALEEGLEQATAYGGIDSALVALPAMPLAEILYDRNEIERASQLLASGLPLVTEFGFVDQLMPGYSTLARIRAAQGDHDGAMRALDQGICIALDRNLPRLRLGLVAEKIRLLVLAGTEPRQLAEYARSSEVPSSAEGLRPLANVTSVDESRAFAWAQTAIVQDHLSDAFALVKQWRSFCHAAGAVRSLLRWTILLAKILLREGDPRAARRALREALALAAPQGLIRSFIDEGPWLRTLLSDGDAVTPQSAHPTDVFAAHVLTAFDESGAQRLPSISPAEPLEGLYGALSSKELEVLTLVASGLRNREVALKLGTTEGSVKWHMQQVYDKIGTRRRLQAIERARALGLIH</sequence>
<dbReference type="PRINTS" id="PR00038">
    <property type="entry name" value="HTHLUXR"/>
</dbReference>
<name>A0ABQ1LMJ7_9BURK</name>
<keyword evidence="1" id="KW-0805">Transcription regulation</keyword>
<evidence type="ECO:0000313" key="5">
    <source>
        <dbReference type="EMBL" id="GGC27051.1"/>
    </source>
</evidence>
<dbReference type="CDD" id="cd06170">
    <property type="entry name" value="LuxR_C_like"/>
    <property type="match status" value="1"/>
</dbReference>
<evidence type="ECO:0000259" key="4">
    <source>
        <dbReference type="PROSITE" id="PS50043"/>
    </source>
</evidence>
<dbReference type="Pfam" id="PF00196">
    <property type="entry name" value="GerE"/>
    <property type="match status" value="1"/>
</dbReference>
<dbReference type="InterPro" id="IPR016032">
    <property type="entry name" value="Sig_transdc_resp-reg_C-effctor"/>
</dbReference>
<dbReference type="InterPro" id="IPR059106">
    <property type="entry name" value="WHD_MalT"/>
</dbReference>
<keyword evidence="6" id="KW-1185">Reference proteome</keyword>
<dbReference type="PANTHER" id="PTHR43214:SF41">
    <property type="entry name" value="NITRATE_NITRITE RESPONSE REGULATOR PROTEIN NARP"/>
    <property type="match status" value="1"/>
</dbReference>
<dbReference type="InterPro" id="IPR041617">
    <property type="entry name" value="TPR_MalT"/>
</dbReference>
<dbReference type="InterPro" id="IPR011990">
    <property type="entry name" value="TPR-like_helical_dom_sf"/>
</dbReference>
<evidence type="ECO:0000256" key="2">
    <source>
        <dbReference type="ARBA" id="ARBA00023125"/>
    </source>
</evidence>
<accession>A0ABQ1LMJ7</accession>
<feature type="domain" description="HTH luxR-type" evidence="4">
    <location>
        <begin position="841"/>
        <end position="906"/>
    </location>
</feature>
<proteinExistence type="predicted"/>